<dbReference type="EMBL" id="CALTRL010006199">
    <property type="protein sequence ID" value="CAH7690103.1"/>
    <property type="molecule type" value="Genomic_DNA"/>
</dbReference>
<evidence type="ECO:0000313" key="2">
    <source>
        <dbReference type="Proteomes" id="UP001153365"/>
    </source>
</evidence>
<dbReference type="GO" id="GO:0003676">
    <property type="term" value="F:nucleic acid binding"/>
    <property type="evidence" value="ECO:0007669"/>
    <property type="project" value="InterPro"/>
</dbReference>
<name>A0AAV0BRQ9_PHAPC</name>
<protein>
    <recommendedName>
        <fullName evidence="3">Tc1-like transposase DDE domain-containing protein</fullName>
    </recommendedName>
</protein>
<feature type="non-terminal residue" evidence="1">
    <location>
        <position position="1"/>
    </location>
</feature>
<evidence type="ECO:0000313" key="1">
    <source>
        <dbReference type="EMBL" id="CAH7690103.1"/>
    </source>
</evidence>
<comment type="caution">
    <text evidence="1">The sequence shown here is derived from an EMBL/GenBank/DDBJ whole genome shotgun (WGS) entry which is preliminary data.</text>
</comment>
<evidence type="ECO:0008006" key="3">
    <source>
        <dbReference type="Google" id="ProtNLM"/>
    </source>
</evidence>
<reference evidence="1" key="1">
    <citation type="submission" date="2022-06" db="EMBL/GenBank/DDBJ databases">
        <authorList>
            <consortium name="SYNGENTA / RWTH Aachen University"/>
        </authorList>
    </citation>
    <scope>NUCLEOTIDE SEQUENCE</scope>
</reference>
<gene>
    <name evidence="1" type="ORF">PPACK8108_LOCUS25345</name>
</gene>
<organism evidence="1 2">
    <name type="scientific">Phakopsora pachyrhizi</name>
    <name type="common">Asian soybean rust disease fungus</name>
    <dbReference type="NCBI Taxonomy" id="170000"/>
    <lineage>
        <taxon>Eukaryota</taxon>
        <taxon>Fungi</taxon>
        <taxon>Dikarya</taxon>
        <taxon>Basidiomycota</taxon>
        <taxon>Pucciniomycotina</taxon>
        <taxon>Pucciniomycetes</taxon>
        <taxon>Pucciniales</taxon>
        <taxon>Phakopsoraceae</taxon>
        <taxon>Phakopsora</taxon>
    </lineage>
</organism>
<keyword evidence="2" id="KW-1185">Reference proteome</keyword>
<dbReference type="InterPro" id="IPR036397">
    <property type="entry name" value="RNaseH_sf"/>
</dbReference>
<proteinExistence type="predicted"/>
<dbReference type="Gene3D" id="3.30.420.10">
    <property type="entry name" value="Ribonuclease H-like superfamily/Ribonuclease H"/>
    <property type="match status" value="2"/>
</dbReference>
<dbReference type="AlphaFoldDB" id="A0AAV0BRQ9"/>
<accession>A0AAV0BRQ9</accession>
<dbReference type="Proteomes" id="UP001153365">
    <property type="component" value="Unassembled WGS sequence"/>
</dbReference>
<sequence length="157" mass="17624">VIWTDESSFEVGKKSHHVLVWRRVGGKFNEDCIESTFLMMIWCCFQGTKMGPMVILPKGCQNAQAFINNVIKPALKPFLQSIQKENQDNMPILMEDGAAVHQSRLAQGQRPKNLTELTEAIHKSWSEIPPQILKNLVASIPGQMAEVIASRGGHTHY</sequence>